<reference evidence="9 11" key="1">
    <citation type="submission" date="2007-08" db="EMBL/GenBank/DDBJ databases">
        <title>Draft genome sequence of Clostridium leptum (DSM 753).</title>
        <authorList>
            <person name="Sudarsanam P."/>
            <person name="Ley R."/>
            <person name="Guruge J."/>
            <person name="Turnbaugh P.J."/>
            <person name="Mahowald M."/>
            <person name="Liep D."/>
            <person name="Gordon J."/>
        </authorList>
    </citation>
    <scope>NUCLEOTIDE SEQUENCE [LARGE SCALE GENOMIC DNA]</scope>
    <source>
        <strain evidence="9 11">DSM 753</strain>
    </source>
</reference>
<comment type="subcellular location">
    <subcellularLocation>
        <location evidence="1 7">Cell membrane</location>
        <topology evidence="1 7">Multi-pass membrane protein</topology>
    </subcellularLocation>
</comment>
<dbReference type="GO" id="GO:0005886">
    <property type="term" value="C:plasma membrane"/>
    <property type="evidence" value="ECO:0007669"/>
    <property type="project" value="UniProtKB-SubCell"/>
</dbReference>
<evidence type="ECO:0000313" key="10">
    <source>
        <dbReference type="EMBL" id="PEQ23336.1"/>
    </source>
</evidence>
<evidence type="ECO:0000259" key="8">
    <source>
        <dbReference type="PROSITE" id="PS50928"/>
    </source>
</evidence>
<dbReference type="Pfam" id="PF00528">
    <property type="entry name" value="BPD_transp_1"/>
    <property type="match status" value="1"/>
</dbReference>
<sequence length="314" mass="35243">MLSRKIKKKSVVPRWQPYVFIAPFFIIYIAFSLFPVLYSFVISLYQWDGIGEKAYIGFQNYMTLFTKDNLFFKSVGNTFLIMSVPLPVLVIGGTMLASLINSKFVRGKRLFQTINFLPYLTAPVAVGILFGLMFDQQNGVVNEALKSMGLLNEGLYWLKDGYLARIVVMIMCTWKYMGYYMVLLLAGITSISSDIYEAARIDGAGMVTTFFRITLPLMKNTLTFVIIQGMIGSLQLVEDPMTLLTGWISGGQSAVAGGPDRSSLTMMWYMYDTGFGTNMNYGYAASIAYATFIIIAIFAFIINMLLDRRGKDGE</sequence>
<dbReference type="eggNOG" id="COG1175">
    <property type="taxonomic scope" value="Bacteria"/>
</dbReference>
<comment type="caution">
    <text evidence="9">The sequence shown here is derived from an EMBL/GenBank/DDBJ whole genome shotgun (WGS) entry which is preliminary data.</text>
</comment>
<dbReference type="Proteomes" id="UP000003490">
    <property type="component" value="Unassembled WGS sequence"/>
</dbReference>
<feature type="domain" description="ABC transmembrane type-1" evidence="8">
    <location>
        <begin position="75"/>
        <end position="306"/>
    </location>
</feature>
<keyword evidence="6 7" id="KW-0472">Membrane</keyword>
<dbReference type="HOGENOM" id="CLU_016047_0_2_9"/>
<evidence type="ECO:0000313" key="9">
    <source>
        <dbReference type="EMBL" id="EDO62458.1"/>
    </source>
</evidence>
<feature type="transmembrane region" description="Helical" evidence="7">
    <location>
        <begin position="113"/>
        <end position="134"/>
    </location>
</feature>
<feature type="transmembrane region" description="Helical" evidence="7">
    <location>
        <begin position="20"/>
        <end position="45"/>
    </location>
</feature>
<feature type="transmembrane region" description="Helical" evidence="7">
    <location>
        <begin position="79"/>
        <end position="101"/>
    </location>
</feature>
<keyword evidence="5 7" id="KW-1133">Transmembrane helix</keyword>
<dbReference type="CDD" id="cd06261">
    <property type="entry name" value="TM_PBP2"/>
    <property type="match status" value="1"/>
</dbReference>
<dbReference type="Proteomes" id="UP000220611">
    <property type="component" value="Unassembled WGS sequence"/>
</dbReference>
<feature type="transmembrane region" description="Helical" evidence="7">
    <location>
        <begin position="177"/>
        <end position="196"/>
    </location>
</feature>
<dbReference type="InterPro" id="IPR000515">
    <property type="entry name" value="MetI-like"/>
</dbReference>
<dbReference type="SUPFAM" id="SSF161098">
    <property type="entry name" value="MetI-like"/>
    <property type="match status" value="1"/>
</dbReference>
<evidence type="ECO:0000313" key="12">
    <source>
        <dbReference type="Proteomes" id="UP000220611"/>
    </source>
</evidence>
<keyword evidence="3" id="KW-1003">Cell membrane</keyword>
<comment type="similarity">
    <text evidence="7">Belongs to the binding-protein-dependent transport system permease family.</text>
</comment>
<evidence type="ECO:0000256" key="7">
    <source>
        <dbReference type="RuleBase" id="RU363032"/>
    </source>
</evidence>
<organism evidence="9 11">
    <name type="scientific">[Clostridium] leptum DSM 753</name>
    <dbReference type="NCBI Taxonomy" id="428125"/>
    <lineage>
        <taxon>Bacteria</taxon>
        <taxon>Bacillati</taxon>
        <taxon>Bacillota</taxon>
        <taxon>Clostridia</taxon>
        <taxon>Eubacteriales</taxon>
        <taxon>Oscillospiraceae</taxon>
        <taxon>Oscillospiraceae incertae sedis</taxon>
    </lineage>
</organism>
<dbReference type="InterPro" id="IPR035906">
    <property type="entry name" value="MetI-like_sf"/>
</dbReference>
<dbReference type="GO" id="GO:0055085">
    <property type="term" value="P:transmembrane transport"/>
    <property type="evidence" value="ECO:0007669"/>
    <property type="project" value="InterPro"/>
</dbReference>
<feature type="transmembrane region" description="Helical" evidence="7">
    <location>
        <begin position="281"/>
        <end position="306"/>
    </location>
</feature>
<gene>
    <name evidence="10" type="ORF">CH238_14400</name>
    <name evidence="9" type="ORF">CLOLEP_00580</name>
</gene>
<reference evidence="9 11" key="2">
    <citation type="submission" date="2007-08" db="EMBL/GenBank/DDBJ databases">
        <authorList>
            <person name="Fulton L."/>
            <person name="Clifton S."/>
            <person name="Fulton B."/>
            <person name="Xu J."/>
            <person name="Minx P."/>
            <person name="Pepin K.H."/>
            <person name="Johnson M."/>
            <person name="Thiruvilangam P."/>
            <person name="Bhonagiri V."/>
            <person name="Nash W.E."/>
            <person name="Wang C."/>
            <person name="Mardis E.R."/>
            <person name="Wilson R.K."/>
        </authorList>
    </citation>
    <scope>NUCLEOTIDE SEQUENCE [LARGE SCALE GENOMIC DNA]</scope>
    <source>
        <strain evidence="9 11">DSM 753</strain>
    </source>
</reference>
<keyword evidence="4 7" id="KW-0812">Transmembrane</keyword>
<name>A7VPV3_9FIRM</name>
<dbReference type="EMBL" id="ABCB02000014">
    <property type="protein sequence ID" value="EDO62458.1"/>
    <property type="molecule type" value="Genomic_DNA"/>
</dbReference>
<evidence type="ECO:0000256" key="5">
    <source>
        <dbReference type="ARBA" id="ARBA00022989"/>
    </source>
</evidence>
<dbReference type="PANTHER" id="PTHR30193">
    <property type="entry name" value="ABC TRANSPORTER PERMEASE PROTEIN"/>
    <property type="match status" value="1"/>
</dbReference>
<keyword evidence="12" id="KW-1185">Reference proteome</keyword>
<protein>
    <submittedName>
        <fullName evidence="9">ABC transporter, permease protein</fullName>
    </submittedName>
    <submittedName>
        <fullName evidence="10">Sugar ABC transporter permease</fullName>
    </submittedName>
</protein>
<proteinExistence type="inferred from homology"/>
<feature type="transmembrane region" description="Helical" evidence="7">
    <location>
        <begin position="217"/>
        <end position="237"/>
    </location>
</feature>
<keyword evidence="2 7" id="KW-0813">Transport</keyword>
<dbReference type="AlphaFoldDB" id="A7VPV3"/>
<dbReference type="EMBL" id="NOXF01000019">
    <property type="protein sequence ID" value="PEQ23336.1"/>
    <property type="molecule type" value="Genomic_DNA"/>
</dbReference>
<evidence type="ECO:0000256" key="4">
    <source>
        <dbReference type="ARBA" id="ARBA00022692"/>
    </source>
</evidence>
<reference evidence="10 12" key="3">
    <citation type="submission" date="2017-07" db="EMBL/GenBank/DDBJ databases">
        <title>Prevalence of linear plasmids in Cutibacterium (Propionibacterium) acnes isolates obtained from prostatic tissue.</title>
        <authorList>
            <person name="Davidsson S."/>
            <person name="Carlsson J."/>
            <person name="Molling P."/>
            <person name="Andren O."/>
            <person name="Andersson S.-O."/>
            <person name="Brzuszkiewicz E."/>
            <person name="Poehlein A."/>
            <person name="Al-Zeer M."/>
            <person name="Brinkmann V."/>
            <person name="Scavenius C."/>
            <person name="Nazipi S."/>
            <person name="Soderquist B."/>
            <person name="Bruggemann H."/>
        </authorList>
    </citation>
    <scope>NUCLEOTIDE SEQUENCE [LARGE SCALE GENOMIC DNA]</scope>
    <source>
        <strain evidence="10 12">DSM 753</strain>
    </source>
</reference>
<evidence type="ECO:0000256" key="6">
    <source>
        <dbReference type="ARBA" id="ARBA00023136"/>
    </source>
</evidence>
<dbReference type="InterPro" id="IPR051393">
    <property type="entry name" value="ABC_transporter_permease"/>
</dbReference>
<evidence type="ECO:0000256" key="1">
    <source>
        <dbReference type="ARBA" id="ARBA00004651"/>
    </source>
</evidence>
<evidence type="ECO:0000256" key="2">
    <source>
        <dbReference type="ARBA" id="ARBA00022448"/>
    </source>
</evidence>
<dbReference type="PANTHER" id="PTHR30193:SF37">
    <property type="entry name" value="INNER MEMBRANE ABC TRANSPORTER PERMEASE PROTEIN YCJO"/>
    <property type="match status" value="1"/>
</dbReference>
<dbReference type="Gene3D" id="1.10.3720.10">
    <property type="entry name" value="MetI-like"/>
    <property type="match status" value="1"/>
</dbReference>
<evidence type="ECO:0000313" key="11">
    <source>
        <dbReference type="Proteomes" id="UP000003490"/>
    </source>
</evidence>
<evidence type="ECO:0000256" key="3">
    <source>
        <dbReference type="ARBA" id="ARBA00022475"/>
    </source>
</evidence>
<dbReference type="PROSITE" id="PS50928">
    <property type="entry name" value="ABC_TM1"/>
    <property type="match status" value="1"/>
</dbReference>
<accession>A7VPV3</accession>